<dbReference type="AlphaFoldDB" id="A0A2P1P805"/>
<dbReference type="InterPro" id="IPR008939">
    <property type="entry name" value="Lytic_TGlycosylase_superhlx_U"/>
</dbReference>
<keyword evidence="3" id="KW-0732">Signal</keyword>
<comment type="similarity">
    <text evidence="2">Belongs to the virb1 family.</text>
</comment>
<evidence type="ECO:0000256" key="4">
    <source>
        <dbReference type="SAM" id="Phobius"/>
    </source>
</evidence>
<sequence length="674" mass="78924">MPWPIPKACEPWPGNTKIFLIMNINVWIILLSFIAQFTYSDQVIHRAFSEVEQGNFYHALDVIKRDPDHVAAKILMTRAIFDKRCPEVGFKEAKKFVYNSPEWPQNIFIKKHVEKLIDKSVSKEEIFDWFSKHPPSTPEGFKYYALSIPPVLDKEEARVIIKNGWVYGSFSKDEQTAFLKKYMNILNYGDHVSRINELLWNNNTAEANRMLHLIKKEDQRRYVTRIAIINKDPRAEKLFRALPRIDRFSSGVLYSYLKRKRIPKSPVTNLELHLAVHIPNDKAKGDKWWDLRSYYIREFMDKHRYHDAYRLAKNHACESRMQITQAEWLAGWLALRYLHTPKPALAHFKQLYNNCSRPISRARGAYWIGRSYKALQMPEKANEWFKKAAKHGHTFYGQMAQYELGYKHLQVTKTPGINSDLQEVYEGLQIIQTLAKYDQKHLIKPYVESIFTHSQDPRHIHLILEELDKTNHTWLKVEASRQAAFYGVFSLKHGYPVLKNIKYPLIETPLIHSIIRQESSFDVAATDPTGGHGLMQLLASTAKNSAKSLGMTYNRDKLLKNPEYNIMLGSKHLADHLERYKGSLLLAIPSYNAGQHRVDNWIKRYGDPRKFKSLYSIIDWIERIPFSTTRDYVHRIMENLQIYKLRIKNDAKLTIVQDLKYKEVKKHGQVAAGR</sequence>
<comment type="similarity">
    <text evidence="1">Belongs to the transglycosylase Slt family.</text>
</comment>
<feature type="transmembrane region" description="Helical" evidence="4">
    <location>
        <begin position="20"/>
        <end position="39"/>
    </location>
</feature>
<proteinExistence type="inferred from homology"/>
<feature type="domain" description="Transglycosylase SLT" evidence="5">
    <location>
        <begin position="505"/>
        <end position="610"/>
    </location>
</feature>
<dbReference type="SUPFAM" id="SSF53955">
    <property type="entry name" value="Lysozyme-like"/>
    <property type="match status" value="1"/>
</dbReference>
<name>A0A2P1P805_9RICK</name>
<accession>A0A2P1P805</accession>
<dbReference type="CDD" id="cd13401">
    <property type="entry name" value="Slt70-like"/>
    <property type="match status" value="1"/>
</dbReference>
<keyword evidence="7" id="KW-1185">Reference proteome</keyword>
<dbReference type="PANTHER" id="PTHR37423">
    <property type="entry name" value="SOLUBLE LYTIC MUREIN TRANSGLYCOSYLASE-RELATED"/>
    <property type="match status" value="1"/>
</dbReference>
<evidence type="ECO:0000256" key="1">
    <source>
        <dbReference type="ARBA" id="ARBA00007734"/>
    </source>
</evidence>
<dbReference type="Gene3D" id="1.10.530.10">
    <property type="match status" value="1"/>
</dbReference>
<keyword evidence="4" id="KW-0472">Membrane</keyword>
<dbReference type="PANTHER" id="PTHR37423:SF2">
    <property type="entry name" value="MEMBRANE-BOUND LYTIC MUREIN TRANSGLYCOSYLASE C"/>
    <property type="match status" value="1"/>
</dbReference>
<protein>
    <submittedName>
        <fullName evidence="6">Lytic transglycosylase</fullName>
    </submittedName>
</protein>
<dbReference type="SUPFAM" id="SSF48435">
    <property type="entry name" value="Bacterial muramidases"/>
    <property type="match status" value="1"/>
</dbReference>
<dbReference type="Pfam" id="PF01464">
    <property type="entry name" value="SLT"/>
    <property type="match status" value="1"/>
</dbReference>
<organism evidence="6 7">
    <name type="scientific">Candidatus Phycorickettsia trachydisci</name>
    <dbReference type="NCBI Taxonomy" id="2115978"/>
    <lineage>
        <taxon>Bacteria</taxon>
        <taxon>Pseudomonadati</taxon>
        <taxon>Pseudomonadota</taxon>
        <taxon>Alphaproteobacteria</taxon>
        <taxon>Rickettsiales</taxon>
        <taxon>Rickettsiaceae</taxon>
        <taxon>Candidatus Phycorickettsia</taxon>
    </lineage>
</organism>
<gene>
    <name evidence="6" type="ORF">phytr_4460</name>
</gene>
<dbReference type="Gene3D" id="1.25.20.10">
    <property type="entry name" value="Bacterial muramidases"/>
    <property type="match status" value="1"/>
</dbReference>
<dbReference type="EMBL" id="CP027845">
    <property type="protein sequence ID" value="AVP87396.1"/>
    <property type="molecule type" value="Genomic_DNA"/>
</dbReference>
<keyword evidence="4" id="KW-0812">Transmembrane</keyword>
<reference evidence="6 7" key="1">
    <citation type="submission" date="2018-03" db="EMBL/GenBank/DDBJ databases">
        <title>A gene transfer event suggests a long-term partnership between eustigmatophyte algae and a novel lineage of endosymbiotic bacteria.</title>
        <authorList>
            <person name="Yurchenko T."/>
            <person name="Sevcikova T."/>
            <person name="Pribyl P."/>
            <person name="El Karkouri K."/>
            <person name="Klimes V."/>
            <person name="Amaral R."/>
            <person name="Zbrankova V."/>
            <person name="Kim E."/>
            <person name="Raoult D."/>
            <person name="Santos L.M.A."/>
            <person name="Elias M."/>
        </authorList>
    </citation>
    <scope>NUCLEOTIDE SEQUENCE [LARGE SCALE GENOMIC DNA]</scope>
    <source>
        <strain evidence="6">CCALA 838</strain>
    </source>
</reference>
<evidence type="ECO:0000259" key="5">
    <source>
        <dbReference type="Pfam" id="PF01464"/>
    </source>
</evidence>
<dbReference type="KEGG" id="ptc:phytr_4460"/>
<evidence type="ECO:0000313" key="6">
    <source>
        <dbReference type="EMBL" id="AVP87396.1"/>
    </source>
</evidence>
<evidence type="ECO:0000313" key="7">
    <source>
        <dbReference type="Proteomes" id="UP000241762"/>
    </source>
</evidence>
<evidence type="ECO:0000256" key="2">
    <source>
        <dbReference type="ARBA" id="ARBA00009387"/>
    </source>
</evidence>
<dbReference type="InterPro" id="IPR023346">
    <property type="entry name" value="Lysozyme-like_dom_sf"/>
</dbReference>
<dbReference type="Proteomes" id="UP000241762">
    <property type="component" value="Chromosome"/>
</dbReference>
<keyword evidence="4" id="KW-1133">Transmembrane helix</keyword>
<dbReference type="GO" id="GO:0042597">
    <property type="term" value="C:periplasmic space"/>
    <property type="evidence" value="ECO:0007669"/>
    <property type="project" value="InterPro"/>
</dbReference>
<dbReference type="GO" id="GO:0004553">
    <property type="term" value="F:hydrolase activity, hydrolyzing O-glycosyl compounds"/>
    <property type="evidence" value="ECO:0007669"/>
    <property type="project" value="InterPro"/>
</dbReference>
<dbReference type="InterPro" id="IPR008258">
    <property type="entry name" value="Transglycosylase_SLT_dom_1"/>
</dbReference>
<evidence type="ECO:0000256" key="3">
    <source>
        <dbReference type="ARBA" id="ARBA00022729"/>
    </source>
</evidence>